<name>A0ABN2NXC1_9ACTN</name>
<dbReference type="RefSeq" id="WP_344259519.1">
    <property type="nucleotide sequence ID" value="NZ_BAAAMJ010000010.1"/>
</dbReference>
<dbReference type="Gene3D" id="3.40.50.1820">
    <property type="entry name" value="alpha/beta hydrolase"/>
    <property type="match status" value="1"/>
</dbReference>
<sequence>MRSSDVRGAGRACAAAGMVMLLAAGCGLGAGRDGSADGSAGSTPLIQQPPGPVPETGEQPPLPPELTGQTLDWRRCGEPGVLQGGGPAPGDRWQCASLTVPVDYADPGGETLEIAVIRTRSTGGDRDRIGSLVFNFGGPGGSGVARLPRLADRYRTLQAGFDLVSFDPRGVGESAGVQCLEPPEIEAAGQSVDSTPDTPEEIRALLTAKRTYAEGCSANAGPLLPHLTTAGTARDMDLLRQALGDGQLNYFGSSYGTKLGGVYAHLFPERVGRMVFDAVVDPTRDVVDRALGQAEGFQLALDNYLTHCAGQPECPVGRSVTEGRRAVGDLLTELDGRPLPGDGERLLTQSLAVTGVVSALYSERSWAHLTQALESALSGDGGPLLAMADGYNGRSPDGRYNNLHAANTAINCADFASRPDVATVREHRAAFEEVSPVFGEFLVWGLLGCSHWPVTGERDQPRVHAAGARPILLIGTTGDPATPYAGAERMREELGEGVGVLLTLEGEGHGAYQGGADCVGRAVDGHLLSGAVPPDGLVCR</sequence>
<dbReference type="SUPFAM" id="SSF53474">
    <property type="entry name" value="alpha/beta-Hydrolases"/>
    <property type="match status" value="1"/>
</dbReference>
<dbReference type="Pfam" id="PF08386">
    <property type="entry name" value="Abhydrolase_4"/>
    <property type="match status" value="1"/>
</dbReference>
<evidence type="ECO:0000313" key="6">
    <source>
        <dbReference type="EMBL" id="GAA1904246.1"/>
    </source>
</evidence>
<evidence type="ECO:0000256" key="3">
    <source>
        <dbReference type="ARBA" id="ARBA00022801"/>
    </source>
</evidence>
<accession>A0ABN2NXC1</accession>
<evidence type="ECO:0000313" key="7">
    <source>
        <dbReference type="Proteomes" id="UP001501303"/>
    </source>
</evidence>
<organism evidence="6 7">
    <name type="scientific">Streptomyces sodiiphilus</name>
    <dbReference type="NCBI Taxonomy" id="226217"/>
    <lineage>
        <taxon>Bacteria</taxon>
        <taxon>Bacillati</taxon>
        <taxon>Actinomycetota</taxon>
        <taxon>Actinomycetes</taxon>
        <taxon>Kitasatosporales</taxon>
        <taxon>Streptomycetaceae</taxon>
        <taxon>Streptomyces</taxon>
    </lineage>
</organism>
<evidence type="ECO:0000256" key="4">
    <source>
        <dbReference type="SAM" id="MobiDB-lite"/>
    </source>
</evidence>
<gene>
    <name evidence="6" type="ORF">GCM10009716_12710</name>
</gene>
<comment type="similarity">
    <text evidence="1">Belongs to the peptidase S33 family.</text>
</comment>
<comment type="caution">
    <text evidence="6">The sequence shown here is derived from an EMBL/GenBank/DDBJ whole genome shotgun (WGS) entry which is preliminary data.</text>
</comment>
<dbReference type="PROSITE" id="PS51257">
    <property type="entry name" value="PROKAR_LIPOPROTEIN"/>
    <property type="match status" value="1"/>
</dbReference>
<dbReference type="InterPro" id="IPR013595">
    <property type="entry name" value="Pept_S33_TAP-like_C"/>
</dbReference>
<dbReference type="PANTHER" id="PTHR43248:SF29">
    <property type="entry name" value="TRIPEPTIDYL AMINOPEPTIDASE"/>
    <property type="match status" value="1"/>
</dbReference>
<evidence type="ECO:0000256" key="1">
    <source>
        <dbReference type="ARBA" id="ARBA00010088"/>
    </source>
</evidence>
<reference evidence="6 7" key="1">
    <citation type="journal article" date="2019" name="Int. J. Syst. Evol. Microbiol.">
        <title>The Global Catalogue of Microorganisms (GCM) 10K type strain sequencing project: providing services to taxonomists for standard genome sequencing and annotation.</title>
        <authorList>
            <consortium name="The Broad Institute Genomics Platform"/>
            <consortium name="The Broad Institute Genome Sequencing Center for Infectious Disease"/>
            <person name="Wu L."/>
            <person name="Ma J."/>
        </authorList>
    </citation>
    <scope>NUCLEOTIDE SEQUENCE [LARGE SCALE GENOMIC DNA]</scope>
    <source>
        <strain evidence="6 7">JCM 13581</strain>
    </source>
</reference>
<evidence type="ECO:0000259" key="5">
    <source>
        <dbReference type="Pfam" id="PF08386"/>
    </source>
</evidence>
<dbReference type="EMBL" id="BAAAMJ010000010">
    <property type="protein sequence ID" value="GAA1904246.1"/>
    <property type="molecule type" value="Genomic_DNA"/>
</dbReference>
<protein>
    <submittedName>
        <fullName evidence="6">Alpha/beta hydrolase</fullName>
    </submittedName>
</protein>
<feature type="domain" description="Peptidase S33 tripeptidyl aminopeptidase-like C-terminal" evidence="5">
    <location>
        <begin position="435"/>
        <end position="539"/>
    </location>
</feature>
<dbReference type="GO" id="GO:0016787">
    <property type="term" value="F:hydrolase activity"/>
    <property type="evidence" value="ECO:0007669"/>
    <property type="project" value="UniProtKB-KW"/>
</dbReference>
<keyword evidence="3 6" id="KW-0378">Hydrolase</keyword>
<dbReference type="PANTHER" id="PTHR43248">
    <property type="entry name" value="2-SUCCINYL-6-HYDROXY-2,4-CYCLOHEXADIENE-1-CARBOXYLATE SYNTHASE"/>
    <property type="match status" value="1"/>
</dbReference>
<evidence type="ECO:0000256" key="2">
    <source>
        <dbReference type="ARBA" id="ARBA00022729"/>
    </source>
</evidence>
<feature type="region of interest" description="Disordered" evidence="4">
    <location>
        <begin position="31"/>
        <end position="67"/>
    </location>
</feature>
<keyword evidence="7" id="KW-1185">Reference proteome</keyword>
<keyword evidence="2" id="KW-0732">Signal</keyword>
<dbReference type="InterPro" id="IPR029058">
    <property type="entry name" value="AB_hydrolase_fold"/>
</dbReference>
<proteinExistence type="inferred from homology"/>
<dbReference type="Proteomes" id="UP001501303">
    <property type="component" value="Unassembled WGS sequence"/>
</dbReference>
<dbReference type="InterPro" id="IPR051601">
    <property type="entry name" value="Serine_prot/Carboxylest_S33"/>
</dbReference>